<protein>
    <submittedName>
        <fullName evidence="6">Parallel beta helix pectate lyase-like protein</fullName>
    </submittedName>
</protein>
<comment type="subcellular location">
    <subcellularLocation>
        <location evidence="1">Secreted</location>
    </subcellularLocation>
</comment>
<gene>
    <name evidence="6" type="ORF">C8N25_10715</name>
</gene>
<evidence type="ECO:0000256" key="2">
    <source>
        <dbReference type="ARBA" id="ARBA00022525"/>
    </source>
</evidence>
<dbReference type="OrthoDB" id="9757947at2"/>
<dbReference type="InterPro" id="IPR006626">
    <property type="entry name" value="PbH1"/>
</dbReference>
<dbReference type="Gene3D" id="2.160.20.10">
    <property type="entry name" value="Single-stranded right-handed beta-helix, Pectin lyase-like"/>
    <property type="match status" value="1"/>
</dbReference>
<dbReference type="PANTHER" id="PTHR40088:SF2">
    <property type="entry name" value="SECRETED SUGAR HYDROLASE"/>
    <property type="match status" value="1"/>
</dbReference>
<dbReference type="PANTHER" id="PTHR40088">
    <property type="entry name" value="PECTATE LYASE (EUROFUNG)"/>
    <property type="match status" value="1"/>
</dbReference>
<dbReference type="Pfam" id="PF13229">
    <property type="entry name" value="Beta_helix"/>
    <property type="match status" value="1"/>
</dbReference>
<dbReference type="InterPro" id="IPR039448">
    <property type="entry name" value="Beta_helix"/>
</dbReference>
<keyword evidence="2" id="KW-0964">Secreted</keyword>
<feature type="domain" description="Right handed beta helix" evidence="5">
    <location>
        <begin position="132"/>
        <end position="307"/>
    </location>
</feature>
<dbReference type="GO" id="GO:0016837">
    <property type="term" value="F:carbon-oxygen lyase activity, acting on polysaccharides"/>
    <property type="evidence" value="ECO:0007669"/>
    <property type="project" value="TreeGrafter"/>
</dbReference>
<dbReference type="NCBIfam" id="NF041518">
    <property type="entry name" value="choice_anch_Q"/>
    <property type="match status" value="1"/>
</dbReference>
<evidence type="ECO:0000313" key="6">
    <source>
        <dbReference type="EMBL" id="REG90278.1"/>
    </source>
</evidence>
<keyword evidence="6" id="KW-0456">Lyase</keyword>
<dbReference type="PROSITE" id="PS51257">
    <property type="entry name" value="PROKAR_LIPOPROTEIN"/>
    <property type="match status" value="1"/>
</dbReference>
<dbReference type="AlphaFoldDB" id="A0A3E0DW41"/>
<dbReference type="RefSeq" id="WP_086539977.1">
    <property type="nucleotide sequence ID" value="NZ_MSSW01000006.1"/>
</dbReference>
<comment type="caution">
    <text evidence="6">The sequence shown here is derived from an EMBL/GenBank/DDBJ whole genome shotgun (WGS) entry which is preliminary data.</text>
</comment>
<feature type="chain" id="PRO_5017544364" evidence="4">
    <location>
        <begin position="24"/>
        <end position="477"/>
    </location>
</feature>
<dbReference type="SMART" id="SM00710">
    <property type="entry name" value="PbH1"/>
    <property type="match status" value="7"/>
</dbReference>
<dbReference type="EMBL" id="QUNF01000007">
    <property type="protein sequence ID" value="REG90278.1"/>
    <property type="molecule type" value="Genomic_DNA"/>
</dbReference>
<keyword evidence="7" id="KW-1185">Reference proteome</keyword>
<dbReference type="Proteomes" id="UP000256405">
    <property type="component" value="Unassembled WGS sequence"/>
</dbReference>
<accession>A0A3E0DW41</accession>
<dbReference type="InterPro" id="IPR052052">
    <property type="entry name" value="Polysaccharide_Lyase_9"/>
</dbReference>
<proteinExistence type="predicted"/>
<dbReference type="InterPro" id="IPR059226">
    <property type="entry name" value="Choice_anch_Q_dom"/>
</dbReference>
<evidence type="ECO:0000256" key="3">
    <source>
        <dbReference type="ARBA" id="ARBA00022729"/>
    </source>
</evidence>
<evidence type="ECO:0000256" key="4">
    <source>
        <dbReference type="SAM" id="SignalP"/>
    </source>
</evidence>
<evidence type="ECO:0000259" key="5">
    <source>
        <dbReference type="Pfam" id="PF13229"/>
    </source>
</evidence>
<feature type="signal peptide" evidence="4">
    <location>
        <begin position="1"/>
        <end position="23"/>
    </location>
</feature>
<reference evidence="6 7" key="1">
    <citation type="submission" date="2018-08" db="EMBL/GenBank/DDBJ databases">
        <title>Genomic Encyclopedia of Archaeal and Bacterial Type Strains, Phase II (KMG-II): from individual species to whole genera.</title>
        <authorList>
            <person name="Goeker M."/>
        </authorList>
    </citation>
    <scope>NUCLEOTIDE SEQUENCE [LARGE SCALE GENOMIC DNA]</scope>
    <source>
        <strain evidence="6 7">DSM 15986</strain>
    </source>
</reference>
<dbReference type="GO" id="GO:0005576">
    <property type="term" value="C:extracellular region"/>
    <property type="evidence" value="ECO:0007669"/>
    <property type="project" value="UniProtKB-SubCell"/>
</dbReference>
<sequence length="477" mass="52402">MKVEKPSILIYLFVLLISSCNLGTDPGNMPEEEVLVFSPTRFYVSVNGDDSRPAKEANNPLTPWKTIQKAVDNISGGDTILIAGGTYLEKVIVSESSSGTAENPTLIRNIPGETVTLNGNNEGSQWESLFKVTQAEHIEVRGLSAINGYWYGFSADETNHIKFDSLSTDNTRASGIYSRVTSFIEITNNKIRRACQAQERDAQGNGTQECITVGRTYNFKISHNEIWDVPLAGEGGEGIDAKGGCFNGEISNNYIHDIARVGIYLDAGSHEEYNIRVFSNKVVRCGGGLSVAGELGGHIRDIYLYNNLLVDNTRSGVVFQNIMNGRFSNIYIVNNTFFNNGQVGFAGEIGNFSQNELNTNLQIVNNIFYNKTDNFRFSIFHNLAAPHVIHNNLYFDFKPGWAGGDNNFSQANLTALDVQADPLFIDIDSQNFALQATSPAISKGVPFKLPDGSSLFTTDFNGEIRSGGTWDLGAFQR</sequence>
<keyword evidence="3 4" id="KW-0732">Signal</keyword>
<name>A0A3E0DW41_9BACT</name>
<evidence type="ECO:0000313" key="7">
    <source>
        <dbReference type="Proteomes" id="UP000256405"/>
    </source>
</evidence>
<dbReference type="SUPFAM" id="SSF51126">
    <property type="entry name" value="Pectin lyase-like"/>
    <property type="match status" value="1"/>
</dbReference>
<dbReference type="InterPro" id="IPR011050">
    <property type="entry name" value="Pectin_lyase_fold/virulence"/>
</dbReference>
<evidence type="ECO:0000256" key="1">
    <source>
        <dbReference type="ARBA" id="ARBA00004613"/>
    </source>
</evidence>
<dbReference type="InterPro" id="IPR012334">
    <property type="entry name" value="Pectin_lyas_fold"/>
</dbReference>
<organism evidence="6 7">
    <name type="scientific">Algoriphagus antarcticus</name>
    <dbReference type="NCBI Taxonomy" id="238540"/>
    <lineage>
        <taxon>Bacteria</taxon>
        <taxon>Pseudomonadati</taxon>
        <taxon>Bacteroidota</taxon>
        <taxon>Cytophagia</taxon>
        <taxon>Cytophagales</taxon>
        <taxon>Cyclobacteriaceae</taxon>
        <taxon>Algoriphagus</taxon>
    </lineage>
</organism>